<feature type="compositionally biased region" description="Basic and acidic residues" evidence="13">
    <location>
        <begin position="345"/>
        <end position="354"/>
    </location>
</feature>
<feature type="region of interest" description="Disordered" evidence="13">
    <location>
        <begin position="2004"/>
        <end position="2091"/>
    </location>
</feature>
<feature type="region of interest" description="Disordered" evidence="13">
    <location>
        <begin position="345"/>
        <end position="468"/>
    </location>
</feature>
<feature type="domain" description="PHD-type" evidence="15">
    <location>
        <begin position="1958"/>
        <end position="2005"/>
    </location>
</feature>
<evidence type="ECO:0000259" key="14">
    <source>
        <dbReference type="PROSITE" id="PS50014"/>
    </source>
</evidence>
<feature type="compositionally biased region" description="Basic and acidic residues" evidence="13">
    <location>
        <begin position="1668"/>
        <end position="1696"/>
    </location>
</feature>
<evidence type="ECO:0000256" key="3">
    <source>
        <dbReference type="ARBA" id="ARBA00022723"/>
    </source>
</evidence>
<reference evidence="18" key="2">
    <citation type="submission" date="2020-11" db="EMBL/GenBank/DDBJ databases">
        <authorList>
            <person name="McCartney M.A."/>
            <person name="Auch B."/>
            <person name="Kono T."/>
            <person name="Mallez S."/>
            <person name="Becker A."/>
            <person name="Gohl D.M."/>
            <person name="Silverstein K.A.T."/>
            <person name="Koren S."/>
            <person name="Bechman K.B."/>
            <person name="Herman A."/>
            <person name="Abrahante J.E."/>
            <person name="Garbe J."/>
        </authorList>
    </citation>
    <scope>NUCLEOTIDE SEQUENCE</scope>
    <source>
        <strain evidence="18">Duluth1</strain>
        <tissue evidence="18">Whole animal</tissue>
    </source>
</reference>
<proteinExistence type="inferred from homology"/>
<keyword evidence="3" id="KW-0479">Metal-binding</keyword>
<evidence type="ECO:0000313" key="19">
    <source>
        <dbReference type="Proteomes" id="UP000828390"/>
    </source>
</evidence>
<evidence type="ECO:0000256" key="9">
    <source>
        <dbReference type="ARBA" id="ARBA00023163"/>
    </source>
</evidence>
<feature type="compositionally biased region" description="Low complexity" evidence="13">
    <location>
        <begin position="26"/>
        <end position="103"/>
    </location>
</feature>
<reference evidence="18" key="1">
    <citation type="journal article" date="2019" name="bioRxiv">
        <title>The Genome of the Zebra Mussel, Dreissena polymorpha: A Resource for Invasive Species Research.</title>
        <authorList>
            <person name="McCartney M.A."/>
            <person name="Auch B."/>
            <person name="Kono T."/>
            <person name="Mallez S."/>
            <person name="Zhang Y."/>
            <person name="Obille A."/>
            <person name="Becker A."/>
            <person name="Abrahante J.E."/>
            <person name="Garbe J."/>
            <person name="Badalamenti J.P."/>
            <person name="Herman A."/>
            <person name="Mangelson H."/>
            <person name="Liachko I."/>
            <person name="Sullivan S."/>
            <person name="Sone E.D."/>
            <person name="Koren S."/>
            <person name="Silverstein K.A.T."/>
            <person name="Beckman K.B."/>
            <person name="Gohl D.M."/>
        </authorList>
    </citation>
    <scope>NUCLEOTIDE SEQUENCE</scope>
    <source>
        <strain evidence="18">Duluth1</strain>
        <tissue evidence="18">Whole animal</tissue>
    </source>
</reference>
<dbReference type="Pfam" id="PF00439">
    <property type="entry name" value="Bromodomain"/>
    <property type="match status" value="1"/>
</dbReference>
<dbReference type="InterPro" id="IPR036427">
    <property type="entry name" value="Bromodomain-like_sf"/>
</dbReference>
<dbReference type="Proteomes" id="UP000828390">
    <property type="component" value="Unassembled WGS sequence"/>
</dbReference>
<keyword evidence="6" id="KW-0805">Transcription regulation</keyword>
<feature type="compositionally biased region" description="Acidic residues" evidence="13">
    <location>
        <begin position="1581"/>
        <end position="1595"/>
    </location>
</feature>
<keyword evidence="9" id="KW-0804">Transcription</keyword>
<evidence type="ECO:0000256" key="7">
    <source>
        <dbReference type="ARBA" id="ARBA00023054"/>
    </source>
</evidence>
<feature type="compositionally biased region" description="Low complexity" evidence="13">
    <location>
        <begin position="1494"/>
        <end position="1505"/>
    </location>
</feature>
<feature type="region of interest" description="Disordered" evidence="13">
    <location>
        <begin position="203"/>
        <end position="249"/>
    </location>
</feature>
<gene>
    <name evidence="18" type="ORF">DPMN_078153</name>
</gene>
<name>A0A9D3YLP9_DREPO</name>
<evidence type="ECO:0000256" key="2">
    <source>
        <dbReference type="ARBA" id="ARBA00007444"/>
    </source>
</evidence>
<evidence type="ECO:0000256" key="1">
    <source>
        <dbReference type="ARBA" id="ARBA00004123"/>
    </source>
</evidence>
<dbReference type="InterPro" id="IPR001965">
    <property type="entry name" value="Znf_PHD"/>
</dbReference>
<dbReference type="Gene3D" id="1.20.920.10">
    <property type="entry name" value="Bromodomain-like"/>
    <property type="match status" value="1"/>
</dbReference>
<dbReference type="PRINTS" id="PR00503">
    <property type="entry name" value="BROMODOMAIN"/>
</dbReference>
<dbReference type="GO" id="GO:0008270">
    <property type="term" value="F:zinc ion binding"/>
    <property type="evidence" value="ECO:0007669"/>
    <property type="project" value="UniProtKB-KW"/>
</dbReference>
<feature type="compositionally biased region" description="Basic and acidic residues" evidence="13">
    <location>
        <begin position="366"/>
        <end position="410"/>
    </location>
</feature>
<feature type="domain" description="PHD-type" evidence="15">
    <location>
        <begin position="1904"/>
        <end position="1954"/>
    </location>
</feature>
<feature type="domain" description="DDT" evidence="16">
    <location>
        <begin position="786"/>
        <end position="851"/>
    </location>
</feature>
<dbReference type="InterPro" id="IPR028941">
    <property type="entry name" value="WHIM2_dom"/>
</dbReference>
<dbReference type="InterPro" id="IPR013083">
    <property type="entry name" value="Znf_RING/FYVE/PHD"/>
</dbReference>
<feature type="region of interest" description="Disordered" evidence="13">
    <location>
        <begin position="1485"/>
        <end position="1508"/>
    </location>
</feature>
<keyword evidence="4 12" id="KW-0863">Zinc-finger</keyword>
<dbReference type="InterPro" id="IPR011011">
    <property type="entry name" value="Znf_FYVE_PHD"/>
</dbReference>
<dbReference type="GO" id="GO:0000785">
    <property type="term" value="C:chromatin"/>
    <property type="evidence" value="ECO:0007669"/>
    <property type="project" value="TreeGrafter"/>
</dbReference>
<feature type="compositionally biased region" description="Basic residues" evidence="13">
    <location>
        <begin position="1697"/>
        <end position="1720"/>
    </location>
</feature>
<dbReference type="InterPro" id="IPR001739">
    <property type="entry name" value="Methyl_CpG_DNA-bd"/>
</dbReference>
<keyword evidence="8 11" id="KW-0103">Bromodomain</keyword>
<feature type="region of interest" description="Disordered" evidence="13">
    <location>
        <begin position="1579"/>
        <end position="1731"/>
    </location>
</feature>
<organism evidence="18 19">
    <name type="scientific">Dreissena polymorpha</name>
    <name type="common">Zebra mussel</name>
    <name type="synonym">Mytilus polymorpha</name>
    <dbReference type="NCBI Taxonomy" id="45954"/>
    <lineage>
        <taxon>Eukaryota</taxon>
        <taxon>Metazoa</taxon>
        <taxon>Spiralia</taxon>
        <taxon>Lophotrochozoa</taxon>
        <taxon>Mollusca</taxon>
        <taxon>Bivalvia</taxon>
        <taxon>Autobranchia</taxon>
        <taxon>Heteroconchia</taxon>
        <taxon>Euheterodonta</taxon>
        <taxon>Imparidentia</taxon>
        <taxon>Neoheterodontei</taxon>
        <taxon>Myida</taxon>
        <taxon>Dreissenoidea</taxon>
        <taxon>Dreissenidae</taxon>
        <taxon>Dreissena</taxon>
    </lineage>
</organism>
<protein>
    <recommendedName>
        <fullName evidence="20">Bromodomain adjacent to zinc finger domain protein 2B</fullName>
    </recommendedName>
</protein>
<feature type="compositionally biased region" description="Basic residues" evidence="13">
    <location>
        <begin position="131"/>
        <end position="145"/>
    </location>
</feature>
<accession>A0A9D3YLP9</accession>
<dbReference type="CDD" id="cd15545">
    <property type="entry name" value="PHD_BAZ2A_like"/>
    <property type="match status" value="1"/>
</dbReference>
<feature type="region of interest" description="Disordered" evidence="13">
    <location>
        <begin position="719"/>
        <end position="743"/>
    </location>
</feature>
<evidence type="ECO:0000256" key="5">
    <source>
        <dbReference type="ARBA" id="ARBA00022833"/>
    </source>
</evidence>
<evidence type="ECO:0008006" key="20">
    <source>
        <dbReference type="Google" id="ProtNLM"/>
    </source>
</evidence>
<feature type="domain" description="Bromo" evidence="14">
    <location>
        <begin position="2136"/>
        <end position="2206"/>
    </location>
</feature>
<dbReference type="SUPFAM" id="SSF47370">
    <property type="entry name" value="Bromodomain"/>
    <property type="match status" value="1"/>
</dbReference>
<comment type="similarity">
    <text evidence="2">Belongs to the WAL family.</text>
</comment>
<feature type="region of interest" description="Disordered" evidence="13">
    <location>
        <begin position="1819"/>
        <end position="1858"/>
    </location>
</feature>
<comment type="caution">
    <text evidence="18">The sequence shown here is derived from an EMBL/GenBank/DDBJ whole genome shotgun (WGS) entry which is preliminary data.</text>
</comment>
<dbReference type="InterPro" id="IPR019786">
    <property type="entry name" value="Zinc_finger_PHD-type_CS"/>
</dbReference>
<evidence type="ECO:0000256" key="12">
    <source>
        <dbReference type="PROSITE-ProRule" id="PRU00146"/>
    </source>
</evidence>
<feature type="compositionally biased region" description="Pro residues" evidence="13">
    <location>
        <begin position="2030"/>
        <end position="2050"/>
    </location>
</feature>
<keyword evidence="19" id="KW-1185">Reference proteome</keyword>
<evidence type="ECO:0000256" key="11">
    <source>
        <dbReference type="PROSITE-ProRule" id="PRU00035"/>
    </source>
</evidence>
<dbReference type="InterPro" id="IPR018501">
    <property type="entry name" value="DDT_dom"/>
</dbReference>
<feature type="compositionally biased region" description="Polar residues" evidence="13">
    <location>
        <begin position="105"/>
        <end position="117"/>
    </location>
</feature>
<keyword evidence="5" id="KW-0862">Zinc</keyword>
<dbReference type="PROSITE" id="PS50982">
    <property type="entry name" value="MBD"/>
    <property type="match status" value="1"/>
</dbReference>
<evidence type="ECO:0000256" key="4">
    <source>
        <dbReference type="ARBA" id="ARBA00022771"/>
    </source>
</evidence>
<feature type="compositionally biased region" description="Basic residues" evidence="13">
    <location>
        <begin position="2060"/>
        <end position="2074"/>
    </location>
</feature>
<feature type="compositionally biased region" description="Acidic residues" evidence="13">
    <location>
        <begin position="991"/>
        <end position="1018"/>
    </location>
</feature>
<dbReference type="Gene3D" id="3.30.890.10">
    <property type="entry name" value="Methyl-cpg-binding Protein 2, Chain A"/>
    <property type="match status" value="1"/>
</dbReference>
<dbReference type="GO" id="GO:0005634">
    <property type="term" value="C:nucleus"/>
    <property type="evidence" value="ECO:0007669"/>
    <property type="project" value="UniProtKB-SubCell"/>
</dbReference>
<dbReference type="EMBL" id="JAIWYP010000015">
    <property type="protein sequence ID" value="KAH3703124.1"/>
    <property type="molecule type" value="Genomic_DNA"/>
</dbReference>
<dbReference type="PROSITE" id="PS50014">
    <property type="entry name" value="BROMODOMAIN_2"/>
    <property type="match status" value="1"/>
</dbReference>
<feature type="compositionally biased region" description="Basic and acidic residues" evidence="13">
    <location>
        <begin position="1615"/>
        <end position="1638"/>
    </location>
</feature>
<dbReference type="FunFam" id="3.30.40.10:FF:000199">
    <property type="entry name" value="Bromodomain adjacent to zinc finger domain 2B"/>
    <property type="match status" value="1"/>
</dbReference>
<evidence type="ECO:0000256" key="13">
    <source>
        <dbReference type="SAM" id="MobiDB-lite"/>
    </source>
</evidence>
<dbReference type="Pfam" id="PF02791">
    <property type="entry name" value="DDT"/>
    <property type="match status" value="1"/>
</dbReference>
<dbReference type="InterPro" id="IPR016177">
    <property type="entry name" value="DNA-bd_dom_sf"/>
</dbReference>
<dbReference type="SMART" id="SM00297">
    <property type="entry name" value="BROMO"/>
    <property type="match status" value="1"/>
</dbReference>
<evidence type="ECO:0000256" key="8">
    <source>
        <dbReference type="ARBA" id="ARBA00023117"/>
    </source>
</evidence>
<dbReference type="SUPFAM" id="SSF54171">
    <property type="entry name" value="DNA-binding domain"/>
    <property type="match status" value="1"/>
</dbReference>
<feature type="region of interest" description="Disordered" evidence="13">
    <location>
        <begin position="26"/>
        <end position="191"/>
    </location>
</feature>
<evidence type="ECO:0000256" key="6">
    <source>
        <dbReference type="ARBA" id="ARBA00023015"/>
    </source>
</evidence>
<evidence type="ECO:0000313" key="18">
    <source>
        <dbReference type="EMBL" id="KAH3703124.1"/>
    </source>
</evidence>
<feature type="compositionally biased region" description="Polar residues" evidence="13">
    <location>
        <begin position="1329"/>
        <end position="1340"/>
    </location>
</feature>
<feature type="compositionally biased region" description="Low complexity" evidence="13">
    <location>
        <begin position="414"/>
        <end position="436"/>
    </location>
</feature>
<feature type="compositionally biased region" description="Basic and acidic residues" evidence="13">
    <location>
        <begin position="456"/>
        <end position="468"/>
    </location>
</feature>
<dbReference type="PANTHER" id="PTHR45915:SF2">
    <property type="entry name" value="TOUTATIS, ISOFORM E"/>
    <property type="match status" value="1"/>
</dbReference>
<feature type="region of interest" description="Disordered" evidence="13">
    <location>
        <begin position="276"/>
        <end position="301"/>
    </location>
</feature>
<sequence length="2232" mass="251581">MEKKDKSSPLPTSSLFDPAALLGMGLLGASPFGPGDSLLSPGGLPASLSSSLSPSSSNYGLFSMPNHSSSSTTTSSPSLSKSSPSATTLPSYSMSGSTSSRTTIAGRTSPPSLFTSPTRGRGSRRGGGMGRGRRGTGRGRSRGGRGGHSIPLSLVQSTSLLSPSMLEQFARKHLEERERNNKDVKSPERLAMSSLFDINFETKTNTSSLHRSPKSSPTRKSPSKTVSSNSDLNHDNDLDRGDLASTSQGHVHIDSLKKKLLADQILQKMHIKPAMSLFMPHDGDNRKRRGRPPKISSDDDCHLTPEELEEEAKIQARIKRELELELKQKEIALKMITKIAAEQDGLREKKDKIRGQGSRSKSPTKSPEKAKANGKLEVDELDSDSKILEPKSSDADDKTEPSGSKIKDVVMDTNSNFSSNLDSNDQDDTGSGSDSNMSDDSDNETGDDDGGKRKREQGDLDSERPIKRRHVVLDDSKIRIPLGKGWKRQTNIHSYGRRGIVGEVWYFAPCGRKMKTIPDVMRYIERNGITDLGRGHFSFNTKVNVGEFYEARVGGGENVRERVGFVKLTETEILDRLSVTVNRRMKKIENQKKREKLRLQQVMAKQIMENKMKEKLEQQEMARKVAEMQFAKRVQREQHKELMKRAKHLKILEKRKQREMERQQREEQMRMKQEMRAHQLMEEREMKRQQVAMLKEQMRIRQEQERRRQHMILLKALEQRKKQEEREKQKEEKMAERRLHRERKEEQRKMEFVLARELKKPREDMELRDFQAMPEYPRIPGNCVDGAAMADCLMSLEFMHNFAKPLGFDSDSLPTLRSLQDAVCCKTEEDAEEFLSLVTHLLRYALDDPGVPNPKEAVTKLGQKITDIEVTDVILAEVLRVFMVARNCGETELSEYLRNYPLEACSVSQRAAVIAFLCNELNCSKMITMEIESHLETMADIRRDKWVIEGKLRRLRVLRSKKFKPAAKPGGGEGEVGGEDSVMTSISKQSDEEEEKDESGNEEEPFNEAENAEDDPTTLEECQKQIEKLQKQHLQHREKVFTESQHVRATDLGQDRYKRNYWILPHVGGVFVEGMESGEIKGIVMPKSRSERSDSKLMKIEVIGEKTEKKGIALLEDFAERKAFEIKMEVEDMKAEIVKEMPVEEKHINGVIKFKKNFIKSEEKTTVKLEMGKDSENLQKAIVKDEIKTTDIPQEMKPLCNGDLPKSSNKLLNDLTQPHCNSGTDEQVKSPTKHVELKIPSIKSSAIEETERTSVVANVTSSDLLSSCAKTSKLSEYRVSSGNSSINCDASTALKFISSLSDMSSSYSSSPAFTSSLFTNTSLSDHVTKSTNHNSFLQSTPRPPPAHSHDTPPHRERKHSFMSIDSILDKTPVSSHSDMLSQHGALPVNPFETMSHKSVDDSEKSEMGPWFSLLPRLPCDDMSLTRGQHSSGLLLSPFLSQLPFHPFSCSPTYSSFQMSPLMTTTAAISKTLSCVSLSSVTQSASDTSFKKPEPVSSSQNSNPNPADVLKAYQGEAQPIPEEFKRGWWKVIDPQQVHDLQKCLHPRGIRERELQKTIQKYHQYTLASCSVGTDDVYCMESTSEEEVTDDEEDNSDNSEKANDSEVPSKPAGDIAEAEKNKQSGKQDKENLVDKPRSGDNDNLVNGCDHDTDDSKMDLGETDGANSSNDNKDESKQKEDKEKCDRNNDSDEKSDNKTKGKNKKMKGNKKTKLVKKMKKVKKPPPTIDCKTRSDEADRMVLDEVESFEDRIATASLQIKGWKLSPKTRSEESEIRVVPRGSVKRDENDCYPLEAAKERLLQLELNIERRYLKPPLSKARHRLSLNSISSQSQTTQSTPPSQTPPHQQQMTADQSNEDADSEVDFENLPIGLQMWRIAVATATSPAQLMLCVVQLNQCIAWEKSIMKVLCQICRKDDNEAELLLCDGCDRGYHTYCFKPKLESIPDGDWYCYECVAKAVGESCCLVCGRRLGKMAECMQCNRCVHIECLEPPLPRVPRKWHCATCSDTVKGSGKKRPRKNSTASTVSTSTPSNPAPAPVVIPATQSPPPPPAATPTADLTPTGRKRRCDFGMPRKRKSSESMDTDSFRKQLDDSISSVDDSSVMAFGDKSEKLSDSERYKLQEQSGDMRVCKLILTEMMKHEDGWPFLQPVNCKHFPSYRKYIKCPMDFGTMKVKLRDHVYQKRIEFVNDSILVFDNCQLFNEDDSEVGQCGHNMRAFFMRRWKELLFEGMTERV</sequence>
<evidence type="ECO:0000259" key="16">
    <source>
        <dbReference type="PROSITE" id="PS50827"/>
    </source>
</evidence>
<feature type="region of interest" description="Disordered" evidence="13">
    <location>
        <begin position="1329"/>
        <end position="1357"/>
    </location>
</feature>
<dbReference type="SMART" id="SM00249">
    <property type="entry name" value="PHD"/>
    <property type="match status" value="2"/>
</dbReference>
<feature type="domain" description="MBD" evidence="17">
    <location>
        <begin position="472"/>
        <end position="544"/>
    </location>
</feature>
<dbReference type="PROSITE" id="PS01359">
    <property type="entry name" value="ZF_PHD_1"/>
    <property type="match status" value="1"/>
</dbReference>
<dbReference type="Pfam" id="PF01429">
    <property type="entry name" value="MBD"/>
    <property type="match status" value="1"/>
</dbReference>
<dbReference type="Pfam" id="PF15613">
    <property type="entry name" value="WSD"/>
    <property type="match status" value="1"/>
</dbReference>
<dbReference type="GO" id="GO:0003677">
    <property type="term" value="F:DNA binding"/>
    <property type="evidence" value="ECO:0007669"/>
    <property type="project" value="InterPro"/>
</dbReference>
<feature type="compositionally biased region" description="Basic and acidic residues" evidence="13">
    <location>
        <begin position="1646"/>
        <end position="1657"/>
    </location>
</feature>
<keyword evidence="10" id="KW-0539">Nucleus</keyword>
<dbReference type="PANTHER" id="PTHR45915">
    <property type="entry name" value="TRANSCRIPTION INTERMEDIARY FACTOR"/>
    <property type="match status" value="1"/>
</dbReference>
<feature type="compositionally biased region" description="Low complexity" evidence="13">
    <location>
        <begin position="214"/>
        <end position="231"/>
    </location>
</feature>
<feature type="compositionally biased region" description="Low complexity" evidence="13">
    <location>
        <begin position="1826"/>
        <end position="1846"/>
    </location>
</feature>
<feature type="region of interest" description="Disordered" evidence="13">
    <location>
        <begin position="964"/>
        <end position="1019"/>
    </location>
</feature>
<feature type="compositionally biased region" description="Basic and acidic residues" evidence="13">
    <location>
        <begin position="169"/>
        <end position="188"/>
    </location>
</feature>
<evidence type="ECO:0000256" key="10">
    <source>
        <dbReference type="ARBA" id="ARBA00023242"/>
    </source>
</evidence>
<dbReference type="Pfam" id="PF00628">
    <property type="entry name" value="PHD"/>
    <property type="match status" value="1"/>
</dbReference>
<dbReference type="PROSITE" id="PS50016">
    <property type="entry name" value="ZF_PHD_2"/>
    <property type="match status" value="2"/>
</dbReference>
<comment type="subcellular location">
    <subcellularLocation>
        <location evidence="1">Nucleus</location>
    </subcellularLocation>
</comment>
<evidence type="ECO:0000259" key="15">
    <source>
        <dbReference type="PROSITE" id="PS50016"/>
    </source>
</evidence>
<keyword evidence="7" id="KW-0175">Coiled coil</keyword>
<dbReference type="PROSITE" id="PS50827">
    <property type="entry name" value="DDT"/>
    <property type="match status" value="1"/>
</dbReference>
<evidence type="ECO:0000259" key="17">
    <source>
        <dbReference type="PROSITE" id="PS50982"/>
    </source>
</evidence>
<feature type="compositionally biased region" description="Acidic residues" evidence="13">
    <location>
        <begin position="437"/>
        <end position="448"/>
    </location>
</feature>
<feature type="compositionally biased region" description="Basic and acidic residues" evidence="13">
    <location>
        <begin position="232"/>
        <end position="242"/>
    </location>
</feature>
<dbReference type="SMART" id="SM00571">
    <property type="entry name" value="DDT"/>
    <property type="match status" value="1"/>
</dbReference>
<dbReference type="Gene3D" id="3.30.40.10">
    <property type="entry name" value="Zinc/RING finger domain, C3HC4 (zinc finger)"/>
    <property type="match status" value="2"/>
</dbReference>
<dbReference type="SUPFAM" id="SSF57903">
    <property type="entry name" value="FYVE/PHD zinc finger"/>
    <property type="match status" value="2"/>
</dbReference>
<dbReference type="SMART" id="SM00391">
    <property type="entry name" value="MBD"/>
    <property type="match status" value="1"/>
</dbReference>
<feature type="compositionally biased region" description="Low complexity" evidence="13">
    <location>
        <begin position="2017"/>
        <end position="2029"/>
    </location>
</feature>
<dbReference type="InterPro" id="IPR001487">
    <property type="entry name" value="Bromodomain"/>
</dbReference>
<dbReference type="InterPro" id="IPR019787">
    <property type="entry name" value="Znf_PHD-finger"/>
</dbReference>